<keyword evidence="1" id="KW-1133">Transmembrane helix</keyword>
<reference evidence="3" key="1">
    <citation type="submission" date="2016-05" db="EMBL/GenBank/DDBJ databases">
        <authorList>
            <person name="Behera P."/>
            <person name="Vaishampayan P."/>
            <person name="Singh N."/>
            <person name="Raina V."/>
            <person name="Suar M."/>
            <person name="Pattnaik A."/>
            <person name="Rastogi G."/>
        </authorList>
    </citation>
    <scope>NUCLEOTIDE SEQUENCE [LARGE SCALE GENOMIC DNA]</scope>
    <source>
        <strain evidence="3">MP23</strain>
    </source>
</reference>
<gene>
    <name evidence="2" type="ORF">A9B99_06655</name>
</gene>
<name>A0A1B7L3Q9_9ENTR</name>
<evidence type="ECO:0008006" key="4">
    <source>
        <dbReference type="Google" id="ProtNLM"/>
    </source>
</evidence>
<feature type="transmembrane region" description="Helical" evidence="1">
    <location>
        <begin position="79"/>
        <end position="98"/>
    </location>
</feature>
<feature type="transmembrane region" description="Helical" evidence="1">
    <location>
        <begin position="138"/>
        <end position="157"/>
    </location>
</feature>
<evidence type="ECO:0000313" key="3">
    <source>
        <dbReference type="Proteomes" id="UP000078225"/>
    </source>
</evidence>
<feature type="transmembrane region" description="Helical" evidence="1">
    <location>
        <begin position="16"/>
        <end position="43"/>
    </location>
</feature>
<dbReference type="Pfam" id="PF11086">
    <property type="entry name" value="DUF2878"/>
    <property type="match status" value="1"/>
</dbReference>
<keyword evidence="1" id="KW-0472">Membrane</keyword>
<dbReference type="STRING" id="1691903.A9B99_06655"/>
<feature type="transmembrane region" description="Helical" evidence="1">
    <location>
        <begin position="105"/>
        <end position="126"/>
    </location>
</feature>
<organism evidence="2 3">
    <name type="scientific">Mangrovibacter phragmitis</name>
    <dbReference type="NCBI Taxonomy" id="1691903"/>
    <lineage>
        <taxon>Bacteria</taxon>
        <taxon>Pseudomonadati</taxon>
        <taxon>Pseudomonadota</taxon>
        <taxon>Gammaproteobacteria</taxon>
        <taxon>Enterobacterales</taxon>
        <taxon>Enterobacteriaceae</taxon>
        <taxon>Mangrovibacter</taxon>
    </lineage>
</organism>
<sequence>MNNLLRTGLAAIAFDIYWTLVVLFRERGILLWLGMALVVYFMLPPGTRRHALIIALVGCGLDTFHVLAGRIAFQGSTLVPLWMVALWLMFSCVWSVIARSQAIPPWLLVLFAATGGPLAYLLGAYLGAMNFHGSVWQALAWLSTGWACLALLSCGLLRRSQP</sequence>
<dbReference type="InterPro" id="IPR021306">
    <property type="entry name" value="DUF2878"/>
</dbReference>
<comment type="caution">
    <text evidence="2">The sequence shown here is derived from an EMBL/GenBank/DDBJ whole genome shotgun (WGS) entry which is preliminary data.</text>
</comment>
<keyword evidence="3" id="KW-1185">Reference proteome</keyword>
<evidence type="ECO:0000313" key="2">
    <source>
        <dbReference type="EMBL" id="OAT76987.1"/>
    </source>
</evidence>
<evidence type="ECO:0000256" key="1">
    <source>
        <dbReference type="SAM" id="Phobius"/>
    </source>
</evidence>
<accession>A0A1B7L3Q9</accession>
<dbReference type="EMBL" id="LYRP01000012">
    <property type="protein sequence ID" value="OAT76987.1"/>
    <property type="molecule type" value="Genomic_DNA"/>
</dbReference>
<dbReference type="Proteomes" id="UP000078225">
    <property type="component" value="Unassembled WGS sequence"/>
</dbReference>
<dbReference type="RefSeq" id="WP_064597503.1">
    <property type="nucleotide sequence ID" value="NZ_CP134782.1"/>
</dbReference>
<keyword evidence="1" id="KW-0812">Transmembrane</keyword>
<dbReference type="AlphaFoldDB" id="A0A1B7L3Q9"/>
<feature type="transmembrane region" description="Helical" evidence="1">
    <location>
        <begin position="50"/>
        <end position="73"/>
    </location>
</feature>
<proteinExistence type="predicted"/>
<protein>
    <recommendedName>
        <fullName evidence="4">DUF2878 domain-containing protein</fullName>
    </recommendedName>
</protein>
<dbReference type="OrthoDB" id="6522758at2"/>